<keyword evidence="3 9" id="KW-0813">Transport</keyword>
<evidence type="ECO:0000256" key="9">
    <source>
        <dbReference type="RuleBase" id="RU000488"/>
    </source>
</evidence>
<evidence type="ECO:0000256" key="5">
    <source>
        <dbReference type="ARBA" id="ARBA00022737"/>
    </source>
</evidence>
<dbReference type="PANTHER" id="PTHR45618">
    <property type="entry name" value="MITOCHONDRIAL DICARBOXYLATE CARRIER-RELATED"/>
    <property type="match status" value="1"/>
</dbReference>
<comment type="similarity">
    <text evidence="2 9">Belongs to the mitochondrial carrier (TC 2.A.29) family.</text>
</comment>
<evidence type="ECO:0000256" key="3">
    <source>
        <dbReference type="ARBA" id="ARBA00022448"/>
    </source>
</evidence>
<dbReference type="InterPro" id="IPR018108">
    <property type="entry name" value="MCP_transmembrane"/>
</dbReference>
<keyword evidence="6" id="KW-1133">Transmembrane helix</keyword>
<keyword evidence="7 8" id="KW-0472">Membrane</keyword>
<organism evidence="10 11">
    <name type="scientific">Handroanthus impetiginosus</name>
    <dbReference type="NCBI Taxonomy" id="429701"/>
    <lineage>
        <taxon>Eukaryota</taxon>
        <taxon>Viridiplantae</taxon>
        <taxon>Streptophyta</taxon>
        <taxon>Embryophyta</taxon>
        <taxon>Tracheophyta</taxon>
        <taxon>Spermatophyta</taxon>
        <taxon>Magnoliopsida</taxon>
        <taxon>eudicotyledons</taxon>
        <taxon>Gunneridae</taxon>
        <taxon>Pentapetalae</taxon>
        <taxon>asterids</taxon>
        <taxon>lamiids</taxon>
        <taxon>Lamiales</taxon>
        <taxon>Bignoniaceae</taxon>
        <taxon>Crescentiina</taxon>
        <taxon>Tabebuia alliance</taxon>
        <taxon>Handroanthus</taxon>
    </lineage>
</organism>
<dbReference type="PROSITE" id="PS50920">
    <property type="entry name" value="SOLCAR"/>
    <property type="match status" value="1"/>
</dbReference>
<keyword evidence="4 8" id="KW-0812">Transmembrane</keyword>
<dbReference type="InterPro" id="IPR050391">
    <property type="entry name" value="Mito_Metabolite_Transporter"/>
</dbReference>
<evidence type="ECO:0008006" key="12">
    <source>
        <dbReference type="Google" id="ProtNLM"/>
    </source>
</evidence>
<proteinExistence type="inferred from homology"/>
<evidence type="ECO:0000256" key="2">
    <source>
        <dbReference type="ARBA" id="ARBA00006375"/>
    </source>
</evidence>
<gene>
    <name evidence="10" type="ORF">CDL12_14089</name>
</gene>
<evidence type="ECO:0000256" key="1">
    <source>
        <dbReference type="ARBA" id="ARBA00004141"/>
    </source>
</evidence>
<dbReference type="SUPFAM" id="SSF103506">
    <property type="entry name" value="Mitochondrial carrier"/>
    <property type="match status" value="1"/>
</dbReference>
<keyword evidence="11" id="KW-1185">Reference proteome</keyword>
<name>A0A2G9H6Z8_9LAMI</name>
<reference evidence="11" key="1">
    <citation type="journal article" date="2018" name="Gigascience">
        <title>Genome assembly of the Pink Ipe (Handroanthus impetiginosus, Bignoniaceae), a highly valued, ecologically keystone Neotropical timber forest tree.</title>
        <authorList>
            <person name="Silva-Junior O.B."/>
            <person name="Grattapaglia D."/>
            <person name="Novaes E."/>
            <person name="Collevatti R.G."/>
        </authorList>
    </citation>
    <scope>NUCLEOTIDE SEQUENCE [LARGE SCALE GENOMIC DNA]</scope>
    <source>
        <strain evidence="11">cv. UFG-1</strain>
    </source>
</reference>
<evidence type="ECO:0000256" key="6">
    <source>
        <dbReference type="ARBA" id="ARBA00022989"/>
    </source>
</evidence>
<comment type="subcellular location">
    <subcellularLocation>
        <location evidence="1">Membrane</location>
        <topology evidence="1">Multi-pass membrane protein</topology>
    </subcellularLocation>
</comment>
<feature type="repeat" description="Solcar" evidence="8">
    <location>
        <begin position="9"/>
        <end position="94"/>
    </location>
</feature>
<dbReference type="GO" id="GO:0016020">
    <property type="term" value="C:membrane"/>
    <property type="evidence" value="ECO:0007669"/>
    <property type="project" value="UniProtKB-SubCell"/>
</dbReference>
<keyword evidence="5" id="KW-0677">Repeat</keyword>
<comment type="caution">
    <text evidence="10">The sequence shown here is derived from an EMBL/GenBank/DDBJ whole genome shotgun (WGS) entry which is preliminary data.</text>
</comment>
<evidence type="ECO:0000313" key="11">
    <source>
        <dbReference type="Proteomes" id="UP000231279"/>
    </source>
</evidence>
<protein>
    <recommendedName>
        <fullName evidence="12">Mitochondrial carrier protein</fullName>
    </recommendedName>
</protein>
<dbReference type="AlphaFoldDB" id="A0A2G9H6Z8"/>
<evidence type="ECO:0000256" key="4">
    <source>
        <dbReference type="ARBA" id="ARBA00022692"/>
    </source>
</evidence>
<evidence type="ECO:0000256" key="7">
    <source>
        <dbReference type="ARBA" id="ARBA00023136"/>
    </source>
</evidence>
<dbReference type="Proteomes" id="UP000231279">
    <property type="component" value="Unassembled WGS sequence"/>
</dbReference>
<evidence type="ECO:0000313" key="10">
    <source>
        <dbReference type="EMBL" id="PIN13296.1"/>
    </source>
</evidence>
<dbReference type="Pfam" id="PF00153">
    <property type="entry name" value="Mito_carr"/>
    <property type="match status" value="1"/>
</dbReference>
<sequence>MSAGDHDVRKIMLTSLSAMVAETTTFPIDLLKTRLQLHGESMQSVRPASAYRMAFQIVRNDGVLGMYKGLFPAIFRHMFYTPVRIVGYEHLRNVFVQSSDNSLPFYSKAVIGGTSGAIAQNTEEIRLPTRFQVSDNSCQPINNS</sequence>
<dbReference type="InterPro" id="IPR023395">
    <property type="entry name" value="MCP_dom_sf"/>
</dbReference>
<evidence type="ECO:0000256" key="8">
    <source>
        <dbReference type="PROSITE-ProRule" id="PRU00282"/>
    </source>
</evidence>
<accession>A0A2G9H6Z8</accession>
<dbReference type="OrthoDB" id="756301at2759"/>
<dbReference type="Gene3D" id="1.50.40.10">
    <property type="entry name" value="Mitochondrial carrier domain"/>
    <property type="match status" value="1"/>
</dbReference>
<dbReference type="EMBL" id="NKXS01002504">
    <property type="protein sequence ID" value="PIN13296.1"/>
    <property type="molecule type" value="Genomic_DNA"/>
</dbReference>